<dbReference type="Gene3D" id="3.40.50.360">
    <property type="match status" value="1"/>
</dbReference>
<gene>
    <name evidence="4" type="ORF">SAMN04489751_1073</name>
</gene>
<dbReference type="InterPro" id="IPR029039">
    <property type="entry name" value="Flavoprotein-like_sf"/>
</dbReference>
<dbReference type="PANTHER" id="PTHR10204:SF34">
    <property type="entry name" value="NAD(P)H DEHYDROGENASE [QUINONE] 1 ISOFORM 1"/>
    <property type="match status" value="1"/>
</dbReference>
<comment type="similarity">
    <text evidence="1">Belongs to the NAD(P)H dehydrogenase (quinone) family.</text>
</comment>
<organism evidence="4 5">
    <name type="scientific">Brevibacterium sandarakinum</name>
    <dbReference type="NCBI Taxonomy" id="629680"/>
    <lineage>
        <taxon>Bacteria</taxon>
        <taxon>Bacillati</taxon>
        <taxon>Actinomycetota</taxon>
        <taxon>Actinomycetes</taxon>
        <taxon>Micrococcales</taxon>
        <taxon>Brevibacteriaceae</taxon>
        <taxon>Brevibacterium</taxon>
    </lineage>
</organism>
<evidence type="ECO:0000256" key="2">
    <source>
        <dbReference type="ARBA" id="ARBA00023002"/>
    </source>
</evidence>
<name>A0A1H1NYL2_BRESA</name>
<keyword evidence="2" id="KW-0560">Oxidoreductase</keyword>
<dbReference type="STRING" id="629680.SAMN04489751_1073"/>
<dbReference type="AlphaFoldDB" id="A0A1H1NYL2"/>
<proteinExistence type="inferred from homology"/>
<dbReference type="InterPro" id="IPR051545">
    <property type="entry name" value="NAD(P)H_dehydrogenase_qn"/>
</dbReference>
<reference evidence="4" key="1">
    <citation type="submission" date="2016-10" db="EMBL/GenBank/DDBJ databases">
        <authorList>
            <person name="Varghese N."/>
            <person name="Submissions S."/>
        </authorList>
    </citation>
    <scope>NUCLEOTIDE SEQUENCE [LARGE SCALE GENOMIC DNA]</scope>
    <source>
        <strain evidence="4">DSM 22082</strain>
    </source>
</reference>
<sequence length="264" mass="29683">MDDPKTVFWLSAHPEPRSLNGQLRRMGIKHLKSTGHHVVESDLYAMGWDPVVRGDGLVEAGQRFDPTGDTKRAYIEGSLPSDVRGEQAKLQDADAVVVQFPLWWYAVPAILKGWFDRVLVSGFAFGKDPDTGQRLRFEKGPFQGKRVLVLVTLGDRPRAIGPRGKSGELCELLFGLLHGTFAYTGMVVLPPMAFPSADFTDNESYADMEHALHDRLDQLFETQPIHYRPQFQGDYTEEWELVPEVRPGETGLSTHVIDDHERPS</sequence>
<evidence type="ECO:0000313" key="4">
    <source>
        <dbReference type="EMBL" id="SDS03459.1"/>
    </source>
</evidence>
<keyword evidence="5" id="KW-1185">Reference proteome</keyword>
<dbReference type="Proteomes" id="UP000199700">
    <property type="component" value="Chromosome"/>
</dbReference>
<dbReference type="PANTHER" id="PTHR10204">
    <property type="entry name" value="NAD P H OXIDOREDUCTASE-RELATED"/>
    <property type="match status" value="1"/>
</dbReference>
<dbReference type="InterPro" id="IPR003680">
    <property type="entry name" value="Flavodoxin_fold"/>
</dbReference>
<feature type="domain" description="Flavodoxin-like fold" evidence="3">
    <location>
        <begin position="6"/>
        <end position="211"/>
    </location>
</feature>
<protein>
    <submittedName>
        <fullName evidence="4">NAD(P)H dehydrogenase (Quinone)</fullName>
    </submittedName>
</protein>
<dbReference type="RefSeq" id="WP_231939036.1">
    <property type="nucleotide sequence ID" value="NZ_LT629739.1"/>
</dbReference>
<dbReference type="GO" id="GO:0003955">
    <property type="term" value="F:NAD(P)H dehydrogenase (quinone) activity"/>
    <property type="evidence" value="ECO:0007669"/>
    <property type="project" value="TreeGrafter"/>
</dbReference>
<dbReference type="GO" id="GO:0005829">
    <property type="term" value="C:cytosol"/>
    <property type="evidence" value="ECO:0007669"/>
    <property type="project" value="TreeGrafter"/>
</dbReference>
<evidence type="ECO:0000256" key="1">
    <source>
        <dbReference type="ARBA" id="ARBA00006252"/>
    </source>
</evidence>
<evidence type="ECO:0000259" key="3">
    <source>
        <dbReference type="Pfam" id="PF02525"/>
    </source>
</evidence>
<evidence type="ECO:0000313" key="5">
    <source>
        <dbReference type="Proteomes" id="UP000199700"/>
    </source>
</evidence>
<dbReference type="Pfam" id="PF02525">
    <property type="entry name" value="Flavodoxin_2"/>
    <property type="match status" value="1"/>
</dbReference>
<dbReference type="EMBL" id="LT629739">
    <property type="protein sequence ID" value="SDS03459.1"/>
    <property type="molecule type" value="Genomic_DNA"/>
</dbReference>
<dbReference type="SUPFAM" id="SSF52218">
    <property type="entry name" value="Flavoproteins"/>
    <property type="match status" value="1"/>
</dbReference>
<accession>A0A1H1NYL2</accession>